<protein>
    <submittedName>
        <fullName evidence="1">YqgQ family protein</fullName>
    </submittedName>
</protein>
<sequence length="62" mass="7667">MNTFYDVQELLKSFNIIIYMKDRKYMLQLVEFEIRELYRLKLINQDSFLRAISILKSEFKLI</sequence>
<dbReference type="Proteomes" id="UP000531840">
    <property type="component" value="Unassembled WGS sequence"/>
</dbReference>
<reference evidence="1 2" key="1">
    <citation type="submission" date="2020-07" db="EMBL/GenBank/DDBJ databases">
        <title>MOT database genomes.</title>
        <authorList>
            <person name="Joseph S."/>
            <person name="Aduse-Opoku J."/>
            <person name="Hashim A."/>
            <person name="Wade W."/>
            <person name="Curtis M."/>
        </authorList>
    </citation>
    <scope>NUCLEOTIDE SEQUENCE [LARGE SCALE GENOMIC DNA]</scope>
    <source>
        <strain evidence="1 2">CIP 106318</strain>
    </source>
</reference>
<dbReference type="RefSeq" id="WP_179940719.1">
    <property type="nucleotide sequence ID" value="NZ_JACBYF010000004.1"/>
</dbReference>
<evidence type="ECO:0000313" key="2">
    <source>
        <dbReference type="Proteomes" id="UP000531840"/>
    </source>
</evidence>
<accession>A0ABX2SY40</accession>
<organism evidence="1 2">
    <name type="scientific">Gemelliphila palaticanis</name>
    <dbReference type="NCBI Taxonomy" id="81950"/>
    <lineage>
        <taxon>Bacteria</taxon>
        <taxon>Bacillati</taxon>
        <taxon>Bacillota</taxon>
        <taxon>Bacilli</taxon>
        <taxon>Bacillales</taxon>
        <taxon>Gemellaceae</taxon>
        <taxon>Gemelliphila</taxon>
    </lineage>
</organism>
<evidence type="ECO:0000313" key="1">
    <source>
        <dbReference type="EMBL" id="NYS47153.1"/>
    </source>
</evidence>
<keyword evidence="2" id="KW-1185">Reference proteome</keyword>
<dbReference type="Pfam" id="PF06014">
    <property type="entry name" value="YqgQ-like"/>
    <property type="match status" value="1"/>
</dbReference>
<comment type="caution">
    <text evidence="1">The sequence shown here is derived from an EMBL/GenBank/DDBJ whole genome shotgun (WGS) entry which is preliminary data.</text>
</comment>
<gene>
    <name evidence="1" type="ORF">HZY85_02950</name>
</gene>
<dbReference type="Gene3D" id="1.10.287.760">
    <property type="entry name" value="YqgQ-like"/>
    <property type="match status" value="1"/>
</dbReference>
<name>A0ABX2SY40_9BACL</name>
<dbReference type="SUPFAM" id="SSF158379">
    <property type="entry name" value="YqgQ-like"/>
    <property type="match status" value="1"/>
</dbReference>
<proteinExistence type="predicted"/>
<dbReference type="InterPro" id="IPR023164">
    <property type="entry name" value="YqgQ-like_sf"/>
</dbReference>
<dbReference type="InterPro" id="IPR009256">
    <property type="entry name" value="YqgQ-like"/>
</dbReference>
<dbReference type="EMBL" id="JACBYF010000004">
    <property type="protein sequence ID" value="NYS47153.1"/>
    <property type="molecule type" value="Genomic_DNA"/>
</dbReference>